<keyword evidence="4" id="KW-1185">Reference proteome</keyword>
<evidence type="ECO:0000313" key="3">
    <source>
        <dbReference type="EMBL" id="MDQ7909966.1"/>
    </source>
</evidence>
<feature type="transmembrane region" description="Helical" evidence="1">
    <location>
        <begin position="266"/>
        <end position="287"/>
    </location>
</feature>
<proteinExistence type="predicted"/>
<accession>A0ABU0ZT45</accession>
<protein>
    <submittedName>
        <fullName evidence="3">Choice-of-anchor M domain-containing protein</fullName>
    </submittedName>
</protein>
<name>A0ABU0ZT45_9ACTN</name>
<gene>
    <name evidence="3" type="ORF">RB614_36260</name>
</gene>
<evidence type="ECO:0000256" key="1">
    <source>
        <dbReference type="SAM" id="Phobius"/>
    </source>
</evidence>
<organism evidence="3 4">
    <name type="scientific">Phytohabitans maris</name>
    <dbReference type="NCBI Taxonomy" id="3071409"/>
    <lineage>
        <taxon>Bacteria</taxon>
        <taxon>Bacillati</taxon>
        <taxon>Actinomycetota</taxon>
        <taxon>Actinomycetes</taxon>
        <taxon>Micromonosporales</taxon>
        <taxon>Micromonosporaceae</taxon>
    </lineage>
</organism>
<dbReference type="EMBL" id="JAVHUY010000049">
    <property type="protein sequence ID" value="MDQ7909966.1"/>
    <property type="molecule type" value="Genomic_DNA"/>
</dbReference>
<evidence type="ECO:0000313" key="4">
    <source>
        <dbReference type="Proteomes" id="UP001230908"/>
    </source>
</evidence>
<keyword evidence="2" id="KW-0732">Signal</keyword>
<comment type="caution">
    <text evidence="3">The sequence shown here is derived from an EMBL/GenBank/DDBJ whole genome shotgun (WGS) entry which is preliminary data.</text>
</comment>
<dbReference type="InterPro" id="IPR022435">
    <property type="entry name" value="Surface-anchored_actinobac"/>
</dbReference>
<dbReference type="NCBIfam" id="NF038134">
    <property type="entry name" value="choice_anch_M"/>
    <property type="match status" value="1"/>
</dbReference>
<keyword evidence="1" id="KW-1133">Transmembrane helix</keyword>
<feature type="signal peptide" evidence="2">
    <location>
        <begin position="1"/>
        <end position="20"/>
    </location>
</feature>
<keyword evidence="1" id="KW-0812">Transmembrane</keyword>
<keyword evidence="1" id="KW-0472">Membrane</keyword>
<dbReference type="Proteomes" id="UP001230908">
    <property type="component" value="Unassembled WGS sequence"/>
</dbReference>
<evidence type="ECO:0000256" key="2">
    <source>
        <dbReference type="SAM" id="SignalP"/>
    </source>
</evidence>
<dbReference type="NCBIfam" id="TIGR03769">
    <property type="entry name" value="P_ac_wall_RPT"/>
    <property type="match status" value="1"/>
</dbReference>
<sequence length="303" mass="31942">MSQLTNSIVAVLTAATLAVAPTPAPDGLTQTLDPNQSVASGRAVLEKGHVDLGPRYRDGDWTIQIHDDTAVPPVWRKLSDVVLRVRDAAVERVPDDPAYAFVGQPPGTPVHVVPQTQNQDVVWVGWNTQDPGVMAAISRGVTMNLLGVQGPGGVVVYLQSGNLGAPQVLWDSTKPFPQPLWVETNTHTHANWIFAKPGVYLVAVEFTAELLDGKQVTGRETLRIAVGDSTPVDDAFTAVYTGSLPGTGATPSPAAVAEPDDGGSPLLVGVLVGAGAVLVVALIWVLVRGARIRRRALDQEESA</sequence>
<reference evidence="3 4" key="1">
    <citation type="submission" date="2023-08" db="EMBL/GenBank/DDBJ databases">
        <title>Phytohabitans sansha sp. nov., isolated from marine sediment.</title>
        <authorList>
            <person name="Zhao Y."/>
            <person name="Yi K."/>
        </authorList>
    </citation>
    <scope>NUCLEOTIDE SEQUENCE [LARGE SCALE GENOMIC DNA]</scope>
    <source>
        <strain evidence="3 4">ZYX-F-186</strain>
    </source>
</reference>
<feature type="chain" id="PRO_5047218447" evidence="2">
    <location>
        <begin position="21"/>
        <end position="303"/>
    </location>
</feature>